<evidence type="ECO:0000256" key="1">
    <source>
        <dbReference type="ARBA" id="ARBA00023239"/>
    </source>
</evidence>
<dbReference type="GO" id="GO:0030570">
    <property type="term" value="F:pectate lyase activity"/>
    <property type="evidence" value="ECO:0007669"/>
    <property type="project" value="InterPro"/>
</dbReference>
<keyword evidence="3" id="KW-0732">Signal</keyword>
<dbReference type="AlphaFoldDB" id="A0A3L0VUA1"/>
<gene>
    <name evidence="5" type="ORF">D9F05_02005</name>
</gene>
<comment type="similarity">
    <text evidence="2">Belongs to the polysaccharide lyase 1 family.</text>
</comment>
<dbReference type="InterPro" id="IPR045032">
    <property type="entry name" value="PEL"/>
</dbReference>
<dbReference type="GO" id="GO:0000272">
    <property type="term" value="P:polysaccharide catabolic process"/>
    <property type="evidence" value="ECO:0007669"/>
    <property type="project" value="UniProtKB-KW"/>
</dbReference>
<evidence type="ECO:0000256" key="2">
    <source>
        <dbReference type="RuleBase" id="RU361173"/>
    </source>
</evidence>
<proteinExistence type="inferred from homology"/>
<keyword evidence="2" id="KW-0964">Secreted</keyword>
<dbReference type="InterPro" id="IPR011050">
    <property type="entry name" value="Pectin_lyase_fold/virulence"/>
</dbReference>
<dbReference type="PANTHER" id="PTHR31683:SF18">
    <property type="entry name" value="PECTATE LYASE 21-RELATED"/>
    <property type="match status" value="1"/>
</dbReference>
<protein>
    <submittedName>
        <fullName evidence="5">Pectate lyase</fullName>
    </submittedName>
</protein>
<keyword evidence="2" id="KW-0119">Carbohydrate metabolism</keyword>
<keyword evidence="1 2" id="KW-0456">Lyase</keyword>
<name>A0A3L0VUA1_ECOLX</name>
<dbReference type="PANTHER" id="PTHR31683">
    <property type="entry name" value="PECTATE LYASE 18-RELATED"/>
    <property type="match status" value="1"/>
</dbReference>
<dbReference type="EMBL" id="RNRV01000002">
    <property type="protein sequence ID" value="MHO03164.1"/>
    <property type="molecule type" value="Genomic_DNA"/>
</dbReference>
<reference evidence="5" key="1">
    <citation type="submission" date="2018-10" db="EMBL/GenBank/DDBJ databases">
        <authorList>
            <consortium name="NARMS: The National Antimicrobial Resistance Monitoring System"/>
        </authorList>
    </citation>
    <scope>NUCLEOTIDE SEQUENCE [LARGE SCALE GENOMIC DNA]</scope>
    <source>
        <strain evidence="5">CVM N17EC0388</strain>
    </source>
</reference>
<dbReference type="Pfam" id="PF00544">
    <property type="entry name" value="Pectate_lyase_4"/>
    <property type="match status" value="1"/>
</dbReference>
<dbReference type="SMART" id="SM00656">
    <property type="entry name" value="Amb_all"/>
    <property type="match status" value="1"/>
</dbReference>
<comment type="subcellular location">
    <subcellularLocation>
        <location evidence="2">Secreted</location>
    </subcellularLocation>
</comment>
<feature type="chain" id="PRO_5018018061" evidence="3">
    <location>
        <begin position="24"/>
        <end position="379"/>
    </location>
</feature>
<dbReference type="SUPFAM" id="SSF51126">
    <property type="entry name" value="Pectin lyase-like"/>
    <property type="match status" value="1"/>
</dbReference>
<keyword evidence="2" id="KW-0624">Polysaccharide degradation</keyword>
<dbReference type="InterPro" id="IPR012334">
    <property type="entry name" value="Pectin_lyas_fold"/>
</dbReference>
<dbReference type="InterPro" id="IPR002022">
    <property type="entry name" value="Pec_lyase"/>
</dbReference>
<organism evidence="5">
    <name type="scientific">Escherichia coli</name>
    <dbReference type="NCBI Taxonomy" id="562"/>
    <lineage>
        <taxon>Bacteria</taxon>
        <taxon>Pseudomonadati</taxon>
        <taxon>Pseudomonadota</taxon>
        <taxon>Gammaproteobacteria</taxon>
        <taxon>Enterobacterales</taxon>
        <taxon>Enterobacteriaceae</taxon>
        <taxon>Escherichia</taxon>
    </lineage>
</organism>
<sequence>MKKTLVCSGVAAVLALFTMPAYSAALLIAKATEVAPKSGWAGYDAGTTGGSKATSANIYQVRNKQQLVDAIKNGGDSAKIIQVIGTLDISEGAPYRSVADQKSRSQIPLTANTTLIGTDKNAKIVNGSLVVSKVKNVIIRNLYLETPVDVAPKFESGDGWNAEWDSLTISESEHVWVDHVTFSDGSFTDDQYGKKDGWKYVQHDGMLDIKKGSDYITVSHSHFNQHDKTMLIGHSDSNKSQDAGKLRVTLHNNLFEDVTQRVPRVRFGRVHAYNNLYLGDITRPVYPYLYSFGIGKEGGVLSEKNYFSVNGATDGCELVKSFTGTLFKDSGSVLNNAGMTLSGKCSFSSALPQPPYSYNPVEPGKLPNLVKANAGVGKI</sequence>
<comment type="caution">
    <text evidence="5">The sequence shown here is derived from an EMBL/GenBank/DDBJ whole genome shotgun (WGS) entry which is preliminary data.</text>
</comment>
<evidence type="ECO:0000256" key="3">
    <source>
        <dbReference type="SAM" id="SignalP"/>
    </source>
</evidence>
<accession>A0A3L0VUA1</accession>
<dbReference type="Gene3D" id="2.160.20.10">
    <property type="entry name" value="Single-stranded right-handed beta-helix, Pectin lyase-like"/>
    <property type="match status" value="1"/>
</dbReference>
<evidence type="ECO:0000313" key="5">
    <source>
        <dbReference type="EMBL" id="MHO03164.1"/>
    </source>
</evidence>
<dbReference type="GO" id="GO:0005576">
    <property type="term" value="C:extracellular region"/>
    <property type="evidence" value="ECO:0007669"/>
    <property type="project" value="UniProtKB-SubCell"/>
</dbReference>
<feature type="signal peptide" evidence="3">
    <location>
        <begin position="1"/>
        <end position="23"/>
    </location>
</feature>
<feature type="domain" description="Pectate lyase" evidence="4">
    <location>
        <begin position="54"/>
        <end position="313"/>
    </location>
</feature>
<evidence type="ECO:0000259" key="4">
    <source>
        <dbReference type="SMART" id="SM00656"/>
    </source>
</evidence>